<dbReference type="GO" id="GO:0120159">
    <property type="term" value="F:rRNA pseudouridine synthase activity"/>
    <property type="evidence" value="ECO:0007669"/>
    <property type="project" value="UniProtKB-ARBA"/>
</dbReference>
<dbReference type="PANTHER" id="PTHR21600:SF44">
    <property type="entry name" value="RIBOSOMAL LARGE SUBUNIT PSEUDOURIDINE SYNTHASE D"/>
    <property type="match status" value="1"/>
</dbReference>
<evidence type="ECO:0000256" key="2">
    <source>
        <dbReference type="ARBA" id="ARBA00010876"/>
    </source>
</evidence>
<sequence length="302" mass="33348">MTRQTFVAGMEQAGERLDRALARLCPDQTRSGLQKLLECGLVTLNGKPAGKHDRMRAGDEIVVEFPDPVPLEAKAQDIPIEVVYEDDDLLVVNKPQGMVVHPGAGNPDGTLVNALLFHCGDSLSGIGGVLRPGIVHRIDKDTSGLLMVAKNDRAHQSLAAQIKAHSFLREYEAVVCGVIKEDSGTVDAPVGRHPTNRKRMAVTQKNSRHAVTHYTVLRRYTHYTHLRLRLETGRTHQIRLHMAYIGHPVAGDPVYGKPLCGLRGQCLHARTLGFVHPSTGRYMEFTSELPAYFRQFLTTLAT</sequence>
<evidence type="ECO:0000256" key="7">
    <source>
        <dbReference type="RuleBase" id="RU362028"/>
    </source>
</evidence>
<proteinExistence type="inferred from homology"/>
<dbReference type="EMBL" id="CP002400">
    <property type="protein sequence ID" value="ADU26272.1"/>
    <property type="molecule type" value="Genomic_DNA"/>
</dbReference>
<dbReference type="PROSITE" id="PS01129">
    <property type="entry name" value="PSI_RLU"/>
    <property type="match status" value="1"/>
</dbReference>
<dbReference type="GO" id="GO:0003723">
    <property type="term" value="F:RNA binding"/>
    <property type="evidence" value="ECO:0007669"/>
    <property type="project" value="UniProtKB-KW"/>
</dbReference>
<dbReference type="Gene3D" id="3.10.290.10">
    <property type="entry name" value="RNA-binding S4 domain"/>
    <property type="match status" value="1"/>
</dbReference>
<dbReference type="CDD" id="cd00165">
    <property type="entry name" value="S4"/>
    <property type="match status" value="1"/>
</dbReference>
<dbReference type="InterPro" id="IPR036986">
    <property type="entry name" value="S4_RNA-bd_sf"/>
</dbReference>
<dbReference type="EC" id="5.4.99.-" evidence="7"/>
<dbReference type="SMART" id="SM00363">
    <property type="entry name" value="S4"/>
    <property type="match status" value="1"/>
</dbReference>
<feature type="domain" description="RNA-binding S4" evidence="8">
    <location>
        <begin position="15"/>
        <end position="79"/>
    </location>
</feature>
<dbReference type="PANTHER" id="PTHR21600">
    <property type="entry name" value="MITOCHONDRIAL RNA PSEUDOURIDINE SYNTHASE"/>
    <property type="match status" value="1"/>
</dbReference>
<dbReference type="Proteomes" id="UP000001551">
    <property type="component" value="Chromosome"/>
</dbReference>
<dbReference type="NCBIfam" id="TIGR00005">
    <property type="entry name" value="rluA_subfam"/>
    <property type="match status" value="1"/>
</dbReference>
<keyword evidence="10" id="KW-1185">Reference proteome</keyword>
<protein>
    <recommendedName>
        <fullName evidence="7">Pseudouridine synthase</fullName>
        <ecNumber evidence="7">5.4.99.-</ecNumber>
    </recommendedName>
</protein>
<comment type="similarity">
    <text evidence="2 7">Belongs to the pseudouridine synthase RluA family.</text>
</comment>
<dbReference type="InterPro" id="IPR050188">
    <property type="entry name" value="RluA_PseudoU_synthase"/>
</dbReference>
<dbReference type="FunFam" id="3.30.2350.10:FF:000006">
    <property type="entry name" value="Pseudouridine synthase"/>
    <property type="match status" value="1"/>
</dbReference>
<evidence type="ECO:0000313" key="9">
    <source>
        <dbReference type="EMBL" id="ADU26272.1"/>
    </source>
</evidence>
<evidence type="ECO:0000259" key="8">
    <source>
        <dbReference type="SMART" id="SM00363"/>
    </source>
</evidence>
<evidence type="ECO:0000256" key="1">
    <source>
        <dbReference type="ARBA" id="ARBA00000073"/>
    </source>
</evidence>
<dbReference type="Pfam" id="PF00849">
    <property type="entry name" value="PseudoU_synth_2"/>
    <property type="match status" value="1"/>
</dbReference>
<name>E6U2I1_ETHHY</name>
<dbReference type="AlphaFoldDB" id="E6U2I1"/>
<dbReference type="RefSeq" id="WP_013484642.1">
    <property type="nucleotide sequence ID" value="NC_014828.1"/>
</dbReference>
<dbReference type="InterPro" id="IPR002942">
    <property type="entry name" value="S4_RNA-bd"/>
</dbReference>
<evidence type="ECO:0000256" key="3">
    <source>
        <dbReference type="ARBA" id="ARBA00022884"/>
    </source>
</evidence>
<evidence type="ECO:0000256" key="4">
    <source>
        <dbReference type="ARBA" id="ARBA00023235"/>
    </source>
</evidence>
<dbReference type="STRING" id="663278.Ethha_0703"/>
<dbReference type="HOGENOM" id="CLU_016902_4_1_9"/>
<gene>
    <name evidence="9" type="ordered locus">Ethha_0703</name>
</gene>
<dbReference type="Gene3D" id="3.30.2350.10">
    <property type="entry name" value="Pseudouridine synthase"/>
    <property type="match status" value="1"/>
</dbReference>
<dbReference type="InterPro" id="IPR006145">
    <property type="entry name" value="PsdUridine_synth_RsuA/RluA"/>
</dbReference>
<dbReference type="InterPro" id="IPR006225">
    <property type="entry name" value="PsdUridine_synth_RluC/D"/>
</dbReference>
<evidence type="ECO:0000313" key="10">
    <source>
        <dbReference type="Proteomes" id="UP000001551"/>
    </source>
</evidence>
<dbReference type="eggNOG" id="COG0564">
    <property type="taxonomic scope" value="Bacteria"/>
</dbReference>
<dbReference type="InterPro" id="IPR020103">
    <property type="entry name" value="PsdUridine_synth_cat_dom_sf"/>
</dbReference>
<dbReference type="InterPro" id="IPR006224">
    <property type="entry name" value="PsdUridine_synth_RluA-like_CS"/>
</dbReference>
<reference evidence="9 10" key="1">
    <citation type="submission" date="2010-12" db="EMBL/GenBank/DDBJ databases">
        <title>Complete sequence of Ethanoligenens harbinense YUAN-3.</title>
        <authorList>
            <person name="Lucas S."/>
            <person name="Copeland A."/>
            <person name="Lapidus A."/>
            <person name="Cheng J.-F."/>
            <person name="Bruce D."/>
            <person name="Goodwin L."/>
            <person name="Pitluck S."/>
            <person name="Chertkov O."/>
            <person name="Misra M."/>
            <person name="Detter J.C."/>
            <person name="Han C."/>
            <person name="Tapia R."/>
            <person name="Land M."/>
            <person name="Hauser L."/>
            <person name="Jeffries C."/>
            <person name="Kyrpides N."/>
            <person name="Ivanova N."/>
            <person name="Mikhailova N."/>
            <person name="Wang A."/>
            <person name="Mouttaki H."/>
            <person name="He Z."/>
            <person name="Zhou J."/>
            <person name="Hemme C.L."/>
            <person name="Woyke T."/>
        </authorList>
    </citation>
    <scope>NUCLEOTIDE SEQUENCE [LARGE SCALE GENOMIC DNA]</scope>
    <source>
        <strain evidence="10">DSM 18485 / JCM 12961 / CGMCC 1.5033 / YUAN-3</strain>
    </source>
</reference>
<dbReference type="PROSITE" id="PS50889">
    <property type="entry name" value="S4"/>
    <property type="match status" value="1"/>
</dbReference>
<comment type="function">
    <text evidence="7">Responsible for synthesis of pseudouridine from uracil.</text>
</comment>
<dbReference type="GO" id="GO:0000455">
    <property type="term" value="P:enzyme-directed rRNA pseudouridine synthesis"/>
    <property type="evidence" value="ECO:0007669"/>
    <property type="project" value="UniProtKB-ARBA"/>
</dbReference>
<evidence type="ECO:0000256" key="5">
    <source>
        <dbReference type="PIRSR" id="PIRSR606225-1"/>
    </source>
</evidence>
<dbReference type="SUPFAM" id="SSF55174">
    <property type="entry name" value="Alpha-L RNA-binding motif"/>
    <property type="match status" value="1"/>
</dbReference>
<evidence type="ECO:0000256" key="6">
    <source>
        <dbReference type="PROSITE-ProRule" id="PRU00182"/>
    </source>
</evidence>
<dbReference type="SUPFAM" id="SSF55120">
    <property type="entry name" value="Pseudouridine synthase"/>
    <property type="match status" value="1"/>
</dbReference>
<keyword evidence="3 6" id="KW-0694">RNA-binding</keyword>
<dbReference type="Pfam" id="PF01479">
    <property type="entry name" value="S4"/>
    <property type="match status" value="1"/>
</dbReference>
<keyword evidence="4 7" id="KW-0413">Isomerase</keyword>
<comment type="catalytic activity">
    <reaction evidence="1 7">
        <text>a uridine in RNA = a pseudouridine in RNA</text>
        <dbReference type="Rhea" id="RHEA:48348"/>
        <dbReference type="Rhea" id="RHEA-COMP:12068"/>
        <dbReference type="Rhea" id="RHEA-COMP:12069"/>
        <dbReference type="ChEBI" id="CHEBI:65314"/>
        <dbReference type="ChEBI" id="CHEBI:65315"/>
    </reaction>
</comment>
<accession>E6U2I1</accession>
<organism evidence="9 10">
    <name type="scientific">Ethanoligenens harbinense (strain DSM 18485 / JCM 12961 / CGMCC 1.5033 / YUAN-3)</name>
    <dbReference type="NCBI Taxonomy" id="663278"/>
    <lineage>
        <taxon>Bacteria</taxon>
        <taxon>Bacillati</taxon>
        <taxon>Bacillota</taxon>
        <taxon>Clostridia</taxon>
        <taxon>Eubacteriales</taxon>
        <taxon>Oscillospiraceae</taxon>
        <taxon>Ethanoligenens</taxon>
    </lineage>
</organism>
<dbReference type="KEGG" id="eha:Ethha_0703"/>
<dbReference type="CDD" id="cd02869">
    <property type="entry name" value="PseudoU_synth_RluA_like"/>
    <property type="match status" value="1"/>
</dbReference>
<feature type="active site" evidence="5">
    <location>
        <position position="139"/>
    </location>
</feature>